<dbReference type="InterPro" id="IPR013126">
    <property type="entry name" value="Hsp_70_fam"/>
</dbReference>
<dbReference type="Gene3D" id="3.30.420.40">
    <property type="match status" value="2"/>
</dbReference>
<dbReference type="PROSITE" id="PS01036">
    <property type="entry name" value="HSP70_3"/>
    <property type="match status" value="1"/>
</dbReference>
<keyword evidence="4 5" id="KW-0143">Chaperone</keyword>
<evidence type="ECO:0000256" key="4">
    <source>
        <dbReference type="ARBA" id="ARBA00023186"/>
    </source>
</evidence>
<evidence type="ECO:0000313" key="7">
    <source>
        <dbReference type="EMBL" id="WUR11691.1"/>
    </source>
</evidence>
<dbReference type="Proteomes" id="UP000321323">
    <property type="component" value="Chromosome"/>
</dbReference>
<keyword evidence="2 5" id="KW-0547">Nucleotide-binding</keyword>
<accession>A0ABZ1UG61</accession>
<evidence type="ECO:0000313" key="8">
    <source>
        <dbReference type="Proteomes" id="UP000321323"/>
    </source>
</evidence>
<sequence length="626" mass="66913">MALLQISEPGMSTAPHQHRLAVGIDLGTTNSLVATVRSSIPEVLNDEDGRPLLPSVVRYLPNGHAHIGYKAQAAQTTDPKNTVVSVKRFMGRGLKDIAYAENLPYDFVDAPGMVQLKTVAGVKSPVETSAQILATLRQRAEDALGDDLVGAVITVPAYFDDAQRQATKDAAQLAGLNVLRLLSEPTAAAIAYGLDNASEGLFAVYDLGGGTFDISILKLSKGVFEVLSTGGDSALGGDDFDHRLFCWIHEQEKLAPLNDEDTAVLMVKAREAKELLSTKAEVTVDAILSSGEEVHLKITAEKFAEITKHLVAKTMNAVKKALRDANIDADDIDGVVMVGGATRMPHVQRAVGEYFHTIPHANIDPDKVVALGAAIQANLLAGNRAPGDDWLLLDVIPLSLGIETMGGLVEKIIPRNSTIPCARAQEFTTFKDGQTALAVHVLQGERELVADCRSLARFELRGIPPMAAGAARIRITYQVDADGLLSVSARELRSNVEASITVKPSYGLGDDDVARMLQDSYASAETDMKARALREEQVEAERILLATQAALDEDAALLSDEERAAVDALMARTREIVAQSQAGTVDHTAVKAAVEALAHGTEEFASRRMDRSVRSALAGKALDQVA</sequence>
<keyword evidence="3 5" id="KW-0067">ATP-binding</keyword>
<dbReference type="PROSITE" id="PS00297">
    <property type="entry name" value="HSP70_1"/>
    <property type="match status" value="1"/>
</dbReference>
<evidence type="ECO:0000256" key="6">
    <source>
        <dbReference type="RuleBase" id="RU003322"/>
    </source>
</evidence>
<dbReference type="InterPro" id="IPR029047">
    <property type="entry name" value="HSP70_peptide-bd_sf"/>
</dbReference>
<dbReference type="SUPFAM" id="SSF100934">
    <property type="entry name" value="Heat shock protein 70kD (HSP70), C-terminal subdomain"/>
    <property type="match status" value="1"/>
</dbReference>
<organism evidence="7 8">
    <name type="scientific">[Empedobacter] haloabium</name>
    <dbReference type="NCBI Taxonomy" id="592317"/>
    <lineage>
        <taxon>Bacteria</taxon>
        <taxon>Pseudomonadati</taxon>
        <taxon>Pseudomonadota</taxon>
        <taxon>Betaproteobacteria</taxon>
        <taxon>Burkholderiales</taxon>
        <taxon>Oxalobacteraceae</taxon>
        <taxon>Telluria group</taxon>
        <taxon>Telluria group incertae sedis</taxon>
    </lineage>
</organism>
<dbReference type="InterPro" id="IPR018181">
    <property type="entry name" value="Heat_shock_70_CS"/>
</dbReference>
<name>A0ABZ1UG61_9BURK</name>
<dbReference type="HAMAP" id="MF_00679">
    <property type="entry name" value="HscA"/>
    <property type="match status" value="1"/>
</dbReference>
<dbReference type="NCBIfam" id="NF003520">
    <property type="entry name" value="PRK05183.1"/>
    <property type="match status" value="1"/>
</dbReference>
<dbReference type="GO" id="GO:0016787">
    <property type="term" value="F:hydrolase activity"/>
    <property type="evidence" value="ECO:0007669"/>
    <property type="project" value="UniProtKB-KW"/>
</dbReference>
<dbReference type="InterPro" id="IPR029048">
    <property type="entry name" value="HSP70_C_sf"/>
</dbReference>
<evidence type="ECO:0000256" key="5">
    <source>
        <dbReference type="HAMAP-Rule" id="MF_00679"/>
    </source>
</evidence>
<dbReference type="Gene3D" id="1.20.1270.10">
    <property type="match status" value="1"/>
</dbReference>
<reference evidence="7 8" key="1">
    <citation type="journal article" date="2019" name="Int. J. Syst. Evol. Microbiol.">
        <title>The Draft Whole-Genome Sequence of the Antibiotic Producer Empedobacter haloabium ATCC 31962 Provides Indications for Its Taxonomic Reclassification.</title>
        <authorList>
            <person name="Miess H."/>
            <person name="Arlt P."/>
            <person name="Apel A.K."/>
            <person name="Weber T."/>
            <person name="Nieselt K."/>
            <person name="Hanssen F."/>
            <person name="Czemmel S."/>
            <person name="Nahnsen S."/>
            <person name="Gross H."/>
        </authorList>
    </citation>
    <scope>NUCLEOTIDE SEQUENCE [LARGE SCALE GENOMIC DNA]</scope>
    <source>
        <strain evidence="7 8">ATCC 31962</strain>
    </source>
</reference>
<evidence type="ECO:0000256" key="1">
    <source>
        <dbReference type="ARBA" id="ARBA00007381"/>
    </source>
</evidence>
<dbReference type="PANTHER" id="PTHR19375">
    <property type="entry name" value="HEAT SHOCK PROTEIN 70KDA"/>
    <property type="match status" value="1"/>
</dbReference>
<dbReference type="Gene3D" id="2.60.34.10">
    <property type="entry name" value="Substrate Binding Domain Of DNAk, Chain A, domain 1"/>
    <property type="match status" value="1"/>
</dbReference>
<dbReference type="Pfam" id="PF00012">
    <property type="entry name" value="HSP70"/>
    <property type="match status" value="1"/>
</dbReference>
<dbReference type="InterPro" id="IPR010236">
    <property type="entry name" value="ISC_FeS_clus_asmbl_HscA"/>
</dbReference>
<evidence type="ECO:0000256" key="3">
    <source>
        <dbReference type="ARBA" id="ARBA00022840"/>
    </source>
</evidence>
<dbReference type="NCBIfam" id="TIGR01991">
    <property type="entry name" value="HscA"/>
    <property type="match status" value="1"/>
</dbReference>
<proteinExistence type="inferred from homology"/>
<dbReference type="EMBL" id="CP136508">
    <property type="protein sequence ID" value="WUR11691.1"/>
    <property type="molecule type" value="Genomic_DNA"/>
</dbReference>
<dbReference type="PRINTS" id="PR00301">
    <property type="entry name" value="HEATSHOCK70"/>
</dbReference>
<keyword evidence="8" id="KW-1185">Reference proteome</keyword>
<dbReference type="SUPFAM" id="SSF100920">
    <property type="entry name" value="Heat shock protein 70kD (HSP70), peptide-binding domain"/>
    <property type="match status" value="1"/>
</dbReference>
<dbReference type="Gene3D" id="3.90.640.10">
    <property type="entry name" value="Actin, Chain A, domain 4"/>
    <property type="match status" value="1"/>
</dbReference>
<protein>
    <recommendedName>
        <fullName evidence="5">Chaperone protein HscA homolog</fullName>
    </recommendedName>
</protein>
<dbReference type="InterPro" id="IPR043129">
    <property type="entry name" value="ATPase_NBD"/>
</dbReference>
<dbReference type="PROSITE" id="PS00329">
    <property type="entry name" value="HSP70_2"/>
    <property type="match status" value="1"/>
</dbReference>
<comment type="function">
    <text evidence="5">Chaperone involved in the maturation of iron-sulfur cluster-containing proteins. Has a low intrinsic ATPase activity which is markedly stimulated by HscB.</text>
</comment>
<keyword evidence="7" id="KW-0378">Hydrolase</keyword>
<evidence type="ECO:0000256" key="2">
    <source>
        <dbReference type="ARBA" id="ARBA00022741"/>
    </source>
</evidence>
<gene>
    <name evidence="5 7" type="primary">hscA</name>
    <name evidence="7" type="ORF">E7V67_018555</name>
</gene>
<dbReference type="SUPFAM" id="SSF53067">
    <property type="entry name" value="Actin-like ATPase domain"/>
    <property type="match status" value="2"/>
</dbReference>
<comment type="similarity">
    <text evidence="1 5 6">Belongs to the heat shock protein 70 family.</text>
</comment>